<organism evidence="3 4">
    <name type="scientific">Eragrostis curvula</name>
    <name type="common">weeping love grass</name>
    <dbReference type="NCBI Taxonomy" id="38414"/>
    <lineage>
        <taxon>Eukaryota</taxon>
        <taxon>Viridiplantae</taxon>
        <taxon>Streptophyta</taxon>
        <taxon>Embryophyta</taxon>
        <taxon>Tracheophyta</taxon>
        <taxon>Spermatophyta</taxon>
        <taxon>Magnoliopsida</taxon>
        <taxon>Liliopsida</taxon>
        <taxon>Poales</taxon>
        <taxon>Poaceae</taxon>
        <taxon>PACMAD clade</taxon>
        <taxon>Chloridoideae</taxon>
        <taxon>Eragrostideae</taxon>
        <taxon>Eragrostidinae</taxon>
        <taxon>Eragrostis</taxon>
    </lineage>
</organism>
<accession>A0A5J9U9F0</accession>
<evidence type="ECO:0000313" key="4">
    <source>
        <dbReference type="Proteomes" id="UP000324897"/>
    </source>
</evidence>
<dbReference type="Proteomes" id="UP000324897">
    <property type="component" value="Chromosome 7"/>
</dbReference>
<name>A0A5J9U9F0_9POAL</name>
<reference evidence="3 4" key="1">
    <citation type="journal article" date="2019" name="Sci. Rep.">
        <title>A high-quality genome of Eragrostis curvula grass provides insights into Poaceae evolution and supports new strategies to enhance forage quality.</title>
        <authorList>
            <person name="Carballo J."/>
            <person name="Santos B.A.C.M."/>
            <person name="Zappacosta D."/>
            <person name="Garbus I."/>
            <person name="Selva J.P."/>
            <person name="Gallo C.A."/>
            <person name="Diaz A."/>
            <person name="Albertini E."/>
            <person name="Caccamo M."/>
            <person name="Echenique V."/>
        </authorList>
    </citation>
    <scope>NUCLEOTIDE SEQUENCE [LARGE SCALE GENOMIC DNA]</scope>
    <source>
        <strain evidence="4">cv. Victoria</strain>
        <tissue evidence="3">Leaf</tissue>
    </source>
</reference>
<comment type="caution">
    <text evidence="3">The sequence shown here is derived from an EMBL/GenBank/DDBJ whole genome shotgun (WGS) entry which is preliminary data.</text>
</comment>
<dbReference type="InterPro" id="IPR009646">
    <property type="entry name" value="Root_cap"/>
</dbReference>
<protein>
    <submittedName>
        <fullName evidence="3">Uncharacterized protein</fullName>
    </submittedName>
</protein>
<proteinExistence type="predicted"/>
<feature type="compositionally biased region" description="Gly residues" evidence="1">
    <location>
        <begin position="34"/>
        <end position="64"/>
    </location>
</feature>
<keyword evidence="4" id="KW-1185">Reference proteome</keyword>
<dbReference type="Pfam" id="PF06830">
    <property type="entry name" value="Root_cap"/>
    <property type="match status" value="1"/>
</dbReference>
<evidence type="ECO:0000256" key="2">
    <source>
        <dbReference type="SAM" id="SignalP"/>
    </source>
</evidence>
<gene>
    <name evidence="3" type="ORF">EJB05_36569</name>
</gene>
<dbReference type="PANTHER" id="PTHR31656">
    <property type="entry name" value="ROOT CAP DOMAIN-CONTAINING PROTEIN"/>
    <property type="match status" value="1"/>
</dbReference>
<feature type="chain" id="PRO_5023929753" evidence="2">
    <location>
        <begin position="24"/>
        <end position="400"/>
    </location>
</feature>
<dbReference type="EMBL" id="RWGY01000029">
    <property type="protein sequence ID" value="TVU20362.1"/>
    <property type="molecule type" value="Genomic_DNA"/>
</dbReference>
<feature type="compositionally biased region" description="Pro residues" evidence="1">
    <location>
        <begin position="67"/>
        <end position="97"/>
    </location>
</feature>
<sequence length="400" mass="41952">MAAAKWALLLLLALPLLAPAALGAGNGNGNGNGNNGNGNGNGNGGNGNGNNGNGNGNNGNGNGNGKTPPPPYQAPPPPPHIQPPPPPTSKYPPPSPPAASATFAKQRHGLLQGHHGVPYLHSAGDLPEEVQAVVPHELRHLQTHCNVPGAVCEDPRFIGGDGNTFYFHGRMNRDFCLLSDTNLHINAHFIGSHVPGQKRDPTWVQAIAVQFSGHRLYVGARKTAVWDDEADRLAIFFDGELVELPGAANARWEAPSATALSVTRTKAANGVVVELAGVFKIRANAVPITKEDSRTHNYGLTAGDCLAHLDLAFKFYSLTDDVHGVLGQTYRSSYVNRLDVSAKMPVMGGEREFAASGLFATDCSVARYEHGSVANVLASEEVAGVKCSTSHSGAGVVCKK</sequence>
<dbReference type="OrthoDB" id="2012132at2759"/>
<feature type="region of interest" description="Disordered" evidence="1">
    <location>
        <begin position="34"/>
        <end position="101"/>
    </location>
</feature>
<feature type="signal peptide" evidence="2">
    <location>
        <begin position="1"/>
        <end position="23"/>
    </location>
</feature>
<keyword evidence="2" id="KW-0732">Signal</keyword>
<dbReference type="AlphaFoldDB" id="A0A5J9U9F0"/>
<feature type="non-terminal residue" evidence="3">
    <location>
        <position position="1"/>
    </location>
</feature>
<dbReference type="Gramene" id="TVU20362">
    <property type="protein sequence ID" value="TVU20362"/>
    <property type="gene ID" value="EJB05_36569"/>
</dbReference>
<evidence type="ECO:0000256" key="1">
    <source>
        <dbReference type="SAM" id="MobiDB-lite"/>
    </source>
</evidence>
<evidence type="ECO:0000313" key="3">
    <source>
        <dbReference type="EMBL" id="TVU20362.1"/>
    </source>
</evidence>